<protein>
    <submittedName>
        <fullName evidence="6">Transcriptional regulator Crp/Fnr family</fullName>
    </submittedName>
</protein>
<dbReference type="FunFam" id="1.10.10.10:FF:000028">
    <property type="entry name" value="Fumarate/nitrate reduction transcriptional regulator Fnr"/>
    <property type="match status" value="1"/>
</dbReference>
<dbReference type="GO" id="GO:0003677">
    <property type="term" value="F:DNA binding"/>
    <property type="evidence" value="ECO:0007669"/>
    <property type="project" value="UniProtKB-KW"/>
</dbReference>
<keyword evidence="2" id="KW-0238">DNA-binding</keyword>
<dbReference type="CDD" id="cd00092">
    <property type="entry name" value="HTH_CRP"/>
    <property type="match status" value="1"/>
</dbReference>
<dbReference type="InterPro" id="IPR014710">
    <property type="entry name" value="RmlC-like_jellyroll"/>
</dbReference>
<dbReference type="GO" id="GO:0003700">
    <property type="term" value="F:DNA-binding transcription factor activity"/>
    <property type="evidence" value="ECO:0007669"/>
    <property type="project" value="InterPro"/>
</dbReference>
<dbReference type="PROSITE" id="PS00042">
    <property type="entry name" value="HTH_CRP_1"/>
    <property type="match status" value="1"/>
</dbReference>
<dbReference type="GO" id="GO:0005829">
    <property type="term" value="C:cytosol"/>
    <property type="evidence" value="ECO:0007669"/>
    <property type="project" value="TreeGrafter"/>
</dbReference>
<dbReference type="KEGG" id="buo:BRPE64_BCDS10830"/>
<name>R4WMM8_9BURK</name>
<feature type="domain" description="HTH crp-type" evidence="5">
    <location>
        <begin position="179"/>
        <end position="252"/>
    </location>
</feature>
<dbReference type="PATRIC" id="fig|758793.3.peg.3992"/>
<dbReference type="InterPro" id="IPR012318">
    <property type="entry name" value="HTH_CRP"/>
</dbReference>
<sequence>MSEAPWENRFVNHQQNEAMSALSDPSRTRRNAAHCSSCAMRHLCMPEGLCSNDIAKLENIISATRRVKRGEALFRVGERFEALFAVRSGSLKTVVTHDGGREQVTGLLLAGDALGFEAIEEGTHTCDAIALEDSTVCVAPYPLFERMCRETDALQRRLNRMMSHALNREANHVVRLGMLRADERVAGLLLDISSRLSMRGYASSEFTLRMTRDDMGSYLGMTLETVSRTLSRFDKAGLIETQGKFIRICDFDGLRAV</sequence>
<organism evidence="6 7">
    <name type="scientific">Caballeronia insecticola</name>
    <dbReference type="NCBI Taxonomy" id="758793"/>
    <lineage>
        <taxon>Bacteria</taxon>
        <taxon>Pseudomonadati</taxon>
        <taxon>Pseudomonadota</taxon>
        <taxon>Betaproteobacteria</taxon>
        <taxon>Burkholderiales</taxon>
        <taxon>Burkholderiaceae</taxon>
        <taxon>Caballeronia</taxon>
    </lineage>
</organism>
<dbReference type="SMART" id="SM00419">
    <property type="entry name" value="HTH_CRP"/>
    <property type="match status" value="1"/>
</dbReference>
<dbReference type="InterPro" id="IPR000595">
    <property type="entry name" value="cNMP-bd_dom"/>
</dbReference>
<evidence type="ECO:0000259" key="4">
    <source>
        <dbReference type="PROSITE" id="PS50042"/>
    </source>
</evidence>
<dbReference type="AlphaFoldDB" id="R4WMM8"/>
<keyword evidence="1" id="KW-0805">Transcription regulation</keyword>
<proteinExistence type="predicted"/>
<reference evidence="6 7" key="1">
    <citation type="journal article" date="2013" name="Genome Announc.">
        <title>Complete Genome Sequence of Burkholderia sp. Strain RPE64, Bacterial Symbiont of the Bean Bug Riptortus pedestris.</title>
        <authorList>
            <person name="Shibata T.F."/>
            <person name="Maeda T."/>
            <person name="Nikoh N."/>
            <person name="Yamaguchi K."/>
            <person name="Oshima K."/>
            <person name="Hattori M."/>
            <person name="Nishiyama T."/>
            <person name="Hasebe M."/>
            <person name="Fukatsu T."/>
            <person name="Kikuchi Y."/>
            <person name="Shigenobu S."/>
        </authorList>
    </citation>
    <scope>NUCLEOTIDE SEQUENCE [LARGE SCALE GENOMIC DNA]</scope>
</reference>
<dbReference type="Gene3D" id="2.60.120.10">
    <property type="entry name" value="Jelly Rolls"/>
    <property type="match status" value="1"/>
</dbReference>
<dbReference type="InterPro" id="IPR018490">
    <property type="entry name" value="cNMP-bd_dom_sf"/>
</dbReference>
<keyword evidence="7" id="KW-1185">Reference proteome</keyword>
<gene>
    <name evidence="6" type="primary">fnr</name>
    <name evidence="6" type="ORF">BRPE64_BCDS10830</name>
</gene>
<dbReference type="InterPro" id="IPR018335">
    <property type="entry name" value="Tscrpt_reg_HTH_Crp-type_CS"/>
</dbReference>
<keyword evidence="3" id="KW-0804">Transcription</keyword>
<dbReference type="SMART" id="SM00100">
    <property type="entry name" value="cNMP"/>
    <property type="match status" value="1"/>
</dbReference>
<dbReference type="InterPro" id="IPR036388">
    <property type="entry name" value="WH-like_DNA-bd_sf"/>
</dbReference>
<evidence type="ECO:0000256" key="3">
    <source>
        <dbReference type="ARBA" id="ARBA00023163"/>
    </source>
</evidence>
<dbReference type="PRINTS" id="PR00034">
    <property type="entry name" value="HTHCRP"/>
</dbReference>
<evidence type="ECO:0000256" key="1">
    <source>
        <dbReference type="ARBA" id="ARBA00023015"/>
    </source>
</evidence>
<dbReference type="InterPro" id="IPR050397">
    <property type="entry name" value="Env_Response_Regulators"/>
</dbReference>
<dbReference type="PANTHER" id="PTHR24567">
    <property type="entry name" value="CRP FAMILY TRANSCRIPTIONAL REGULATORY PROTEIN"/>
    <property type="match status" value="1"/>
</dbReference>
<feature type="domain" description="Cyclic nucleotide-binding" evidence="4">
    <location>
        <begin position="45"/>
        <end position="119"/>
    </location>
</feature>
<evidence type="ECO:0000313" key="7">
    <source>
        <dbReference type="Proteomes" id="UP000013966"/>
    </source>
</evidence>
<dbReference type="STRING" id="758793.BRPE64_BCDS10830"/>
<dbReference type="PROSITE" id="PS51063">
    <property type="entry name" value="HTH_CRP_2"/>
    <property type="match status" value="1"/>
</dbReference>
<evidence type="ECO:0000313" key="6">
    <source>
        <dbReference type="EMBL" id="BAN25744.1"/>
    </source>
</evidence>
<dbReference type="HOGENOM" id="CLU_075053_0_2_4"/>
<evidence type="ECO:0000259" key="5">
    <source>
        <dbReference type="PROSITE" id="PS51063"/>
    </source>
</evidence>
<dbReference type="PROSITE" id="PS50042">
    <property type="entry name" value="CNMP_BINDING_3"/>
    <property type="match status" value="1"/>
</dbReference>
<dbReference type="CDD" id="cd00038">
    <property type="entry name" value="CAP_ED"/>
    <property type="match status" value="1"/>
</dbReference>
<dbReference type="SUPFAM" id="SSF46785">
    <property type="entry name" value="Winged helix' DNA-binding domain"/>
    <property type="match status" value="1"/>
</dbReference>
<dbReference type="PANTHER" id="PTHR24567:SF75">
    <property type="entry name" value="FUMARATE AND NITRATE REDUCTION REGULATORY PROTEIN"/>
    <property type="match status" value="1"/>
</dbReference>
<evidence type="ECO:0000256" key="2">
    <source>
        <dbReference type="ARBA" id="ARBA00023125"/>
    </source>
</evidence>
<dbReference type="InterPro" id="IPR036390">
    <property type="entry name" value="WH_DNA-bd_sf"/>
</dbReference>
<accession>R4WMM8</accession>
<dbReference type="Pfam" id="PF00027">
    <property type="entry name" value="cNMP_binding"/>
    <property type="match status" value="1"/>
</dbReference>
<dbReference type="SUPFAM" id="SSF51206">
    <property type="entry name" value="cAMP-binding domain-like"/>
    <property type="match status" value="1"/>
</dbReference>
<dbReference type="EMBL" id="AP013059">
    <property type="protein sequence ID" value="BAN25744.1"/>
    <property type="molecule type" value="Genomic_DNA"/>
</dbReference>
<dbReference type="Gene3D" id="1.10.10.10">
    <property type="entry name" value="Winged helix-like DNA-binding domain superfamily/Winged helix DNA-binding domain"/>
    <property type="match status" value="1"/>
</dbReference>
<reference evidence="6 7" key="2">
    <citation type="journal article" date="2018" name="Int. J. Syst. Evol. Microbiol.">
        <title>Burkholderia insecticola sp. nov., a gut symbiotic bacterium of the bean bug Riptortus pedestris.</title>
        <authorList>
            <person name="Takeshita K."/>
            <person name="Tamaki H."/>
            <person name="Ohbayashi T."/>
            <person name="Meng X.-Y."/>
            <person name="Sone T."/>
            <person name="Mitani Y."/>
            <person name="Peeters C."/>
            <person name="Kikuchi Y."/>
            <person name="Vandamme P."/>
        </authorList>
    </citation>
    <scope>NUCLEOTIDE SEQUENCE [LARGE SCALE GENOMIC DNA]</scope>
    <source>
        <strain evidence="6">RPE64</strain>
    </source>
</reference>
<dbReference type="Proteomes" id="UP000013966">
    <property type="component" value="Chromosome 2"/>
</dbReference>
<dbReference type="Pfam" id="PF13545">
    <property type="entry name" value="HTH_Crp_2"/>
    <property type="match status" value="1"/>
</dbReference>